<feature type="compositionally biased region" description="Low complexity" evidence="1">
    <location>
        <begin position="20"/>
        <end position="31"/>
    </location>
</feature>
<dbReference type="WBParaSite" id="HDID_0000715401-mRNA-1">
    <property type="protein sequence ID" value="HDID_0000715401-mRNA-1"/>
    <property type="gene ID" value="HDID_0000715401"/>
</dbReference>
<gene>
    <name evidence="2" type="ORF">HDID_LOCUS7152</name>
</gene>
<evidence type="ECO:0000256" key="1">
    <source>
        <dbReference type="SAM" id="MobiDB-lite"/>
    </source>
</evidence>
<dbReference type="EMBL" id="UYSG01010909">
    <property type="protein sequence ID" value="VDL59470.1"/>
    <property type="molecule type" value="Genomic_DNA"/>
</dbReference>
<dbReference type="AlphaFoldDB" id="A0A0R3SQ35"/>
<reference evidence="2 3" key="2">
    <citation type="submission" date="2018-11" db="EMBL/GenBank/DDBJ databases">
        <authorList>
            <consortium name="Pathogen Informatics"/>
        </authorList>
    </citation>
    <scope>NUCLEOTIDE SEQUENCE [LARGE SCALE GENOMIC DNA]</scope>
</reference>
<proteinExistence type="predicted"/>
<organism evidence="4">
    <name type="scientific">Hymenolepis diminuta</name>
    <name type="common">Rat tapeworm</name>
    <dbReference type="NCBI Taxonomy" id="6216"/>
    <lineage>
        <taxon>Eukaryota</taxon>
        <taxon>Metazoa</taxon>
        <taxon>Spiralia</taxon>
        <taxon>Lophotrochozoa</taxon>
        <taxon>Platyhelminthes</taxon>
        <taxon>Cestoda</taxon>
        <taxon>Eucestoda</taxon>
        <taxon>Cyclophyllidea</taxon>
        <taxon>Hymenolepididae</taxon>
        <taxon>Hymenolepis</taxon>
    </lineage>
</organism>
<name>A0A0R3SQ35_HYMDI</name>
<evidence type="ECO:0000313" key="2">
    <source>
        <dbReference type="EMBL" id="VDL59470.1"/>
    </source>
</evidence>
<sequence length="69" mass="7684">MSNELEPVVNAVFSSKDAIQPSTPSRQSSPQDAVQSTTPPSWMSRSELSRTRASEELTSLLDWPIMYNN</sequence>
<evidence type="ECO:0000313" key="4">
    <source>
        <dbReference type="WBParaSite" id="HDID_0000715401-mRNA-1"/>
    </source>
</evidence>
<protein>
    <submittedName>
        <fullName evidence="2 4">Uncharacterized protein</fullName>
    </submittedName>
</protein>
<dbReference type="Proteomes" id="UP000274504">
    <property type="component" value="Unassembled WGS sequence"/>
</dbReference>
<feature type="compositionally biased region" description="Polar residues" evidence="1">
    <location>
        <begin position="32"/>
        <end position="46"/>
    </location>
</feature>
<feature type="region of interest" description="Disordered" evidence="1">
    <location>
        <begin position="1"/>
        <end position="53"/>
    </location>
</feature>
<reference evidence="4" key="1">
    <citation type="submission" date="2017-02" db="UniProtKB">
        <authorList>
            <consortium name="WormBaseParasite"/>
        </authorList>
    </citation>
    <scope>IDENTIFICATION</scope>
</reference>
<evidence type="ECO:0000313" key="3">
    <source>
        <dbReference type="Proteomes" id="UP000274504"/>
    </source>
</evidence>
<accession>A0A0R3SQ35</accession>